<dbReference type="GO" id="GO:0016020">
    <property type="term" value="C:membrane"/>
    <property type="evidence" value="ECO:0007669"/>
    <property type="project" value="TreeGrafter"/>
</dbReference>
<feature type="chain" id="PRO_5005537705" description="Transmembrane protein" evidence="3">
    <location>
        <begin position="27"/>
        <end position="557"/>
    </location>
</feature>
<feature type="region of interest" description="Disordered" evidence="1">
    <location>
        <begin position="519"/>
        <end position="557"/>
    </location>
</feature>
<dbReference type="OrthoDB" id="10664616at2759"/>
<feature type="compositionally biased region" description="Basic and acidic residues" evidence="1">
    <location>
        <begin position="540"/>
        <end position="557"/>
    </location>
</feature>
<reference evidence="4 5" key="1">
    <citation type="submission" date="2010-05" db="EMBL/GenBank/DDBJ databases">
        <title>The Genome Sequence of Thecamonas trahens ATCC 50062.</title>
        <authorList>
            <consortium name="The Broad Institute Genome Sequencing Platform"/>
            <person name="Russ C."/>
            <person name="Cuomo C."/>
            <person name="Shea T."/>
            <person name="Young S.K."/>
            <person name="Zeng Q."/>
            <person name="Koehrsen M."/>
            <person name="Haas B."/>
            <person name="Borodovsky M."/>
            <person name="Guigo R."/>
            <person name="Alvarado L."/>
            <person name="Berlin A."/>
            <person name="Bochicchio J."/>
            <person name="Borenstein D."/>
            <person name="Chapman S."/>
            <person name="Chen Z."/>
            <person name="Freedman E."/>
            <person name="Gellesch M."/>
            <person name="Goldberg J."/>
            <person name="Griggs A."/>
            <person name="Gujja S."/>
            <person name="Heilman E."/>
            <person name="Heiman D."/>
            <person name="Hepburn T."/>
            <person name="Howarth C."/>
            <person name="Jen D."/>
            <person name="Larson L."/>
            <person name="Mehta T."/>
            <person name="Park D."/>
            <person name="Pearson M."/>
            <person name="Roberts A."/>
            <person name="Saif S."/>
            <person name="Shenoy N."/>
            <person name="Sisk P."/>
            <person name="Stolte C."/>
            <person name="Sykes S."/>
            <person name="Thomson T."/>
            <person name="Walk T."/>
            <person name="White J."/>
            <person name="Yandava C."/>
            <person name="Burger G."/>
            <person name="Gray M.W."/>
            <person name="Holland P.W.H."/>
            <person name="King N."/>
            <person name="Lang F.B.F."/>
            <person name="Roger A.J."/>
            <person name="Ruiz-Trillo I."/>
            <person name="Lander E."/>
            <person name="Nusbaum C."/>
        </authorList>
    </citation>
    <scope>NUCLEOTIDE SEQUENCE [LARGE SCALE GENOMIC DNA]</scope>
    <source>
        <strain evidence="4 5">ATCC 50062</strain>
    </source>
</reference>
<evidence type="ECO:0000256" key="2">
    <source>
        <dbReference type="SAM" id="Phobius"/>
    </source>
</evidence>
<organism evidence="4 5">
    <name type="scientific">Thecamonas trahens ATCC 50062</name>
    <dbReference type="NCBI Taxonomy" id="461836"/>
    <lineage>
        <taxon>Eukaryota</taxon>
        <taxon>Apusozoa</taxon>
        <taxon>Apusomonadida</taxon>
        <taxon>Apusomonadidae</taxon>
        <taxon>Thecamonas</taxon>
    </lineage>
</organism>
<dbReference type="GeneID" id="25568144"/>
<name>A0A0L0DPA3_THETB</name>
<feature type="transmembrane region" description="Helical" evidence="2">
    <location>
        <begin position="487"/>
        <end position="508"/>
    </location>
</feature>
<evidence type="ECO:0000313" key="4">
    <source>
        <dbReference type="EMBL" id="KNC54080.1"/>
    </source>
</evidence>
<dbReference type="PANTHER" id="PTHR31414:SF18">
    <property type="entry name" value="TRANSMEMBRANE PROTEIN-RELATED"/>
    <property type="match status" value="1"/>
</dbReference>
<dbReference type="PANTHER" id="PTHR31414">
    <property type="entry name" value="TRANSMEMBRANE PROTEIN DDB_G0292058"/>
    <property type="match status" value="1"/>
</dbReference>
<evidence type="ECO:0000256" key="1">
    <source>
        <dbReference type="SAM" id="MobiDB-lite"/>
    </source>
</evidence>
<feature type="signal peptide" evidence="3">
    <location>
        <begin position="1"/>
        <end position="26"/>
    </location>
</feature>
<dbReference type="EMBL" id="GL349485">
    <property type="protein sequence ID" value="KNC54080.1"/>
    <property type="molecule type" value="Genomic_DNA"/>
</dbReference>
<feature type="transmembrane region" description="Helical" evidence="2">
    <location>
        <begin position="254"/>
        <end position="273"/>
    </location>
</feature>
<accession>A0A0L0DPA3</accession>
<evidence type="ECO:0008006" key="6">
    <source>
        <dbReference type="Google" id="ProtNLM"/>
    </source>
</evidence>
<feature type="transmembrane region" description="Helical" evidence="2">
    <location>
        <begin position="163"/>
        <end position="182"/>
    </location>
</feature>
<dbReference type="Proteomes" id="UP000054408">
    <property type="component" value="Unassembled WGS sequence"/>
</dbReference>
<keyword evidence="2" id="KW-0812">Transmembrane</keyword>
<evidence type="ECO:0000313" key="5">
    <source>
        <dbReference type="Proteomes" id="UP000054408"/>
    </source>
</evidence>
<sequence>MHVSYVFMALVCYGAILGLVTMQSAATPSSVGHSSPVSLASTDGTTRADLRSELAMAREEGALAKRPIRTLLRRTATGTKISNRFCALNEQNECDWENYASFLLAVVVPMIVLACLMCVCGPLLACFRMCGCMGGRHPRPGLCCGKGNVDKLYSKSTIHAVKGLALVAVVVCFICLVCAYVGNARTSEGVNGVVDALIKAGDSLVAQVRAIGTSLEALPYTRDVAASISEAANSANSFVNDVRSAKKDINAYEVIRAVAANISLLVPFLMLLTSVSLGILNKRGCCIHIVFGTLITLSLSFVWLSTGIHSLLAIVFDDACDEFATFIDGSNPDNILDTLVGCSSSSGIASGFQGLADDARSGLDQSVSASCSRLEPACAVTASPRLNGCPSVCNATTLPSYRQATWTPSPNTGGQPLTLDACRTECTQGSDEQSTSVAAFTEIGDVIEYNRILSEEIIPLLNCDFLTTLVRDLFASFCTKLTSGLKMVAQSQIAMATFLMIGIFLLWLGQKRFLPVSESAEEAGPPKKVDEYGAAPPPAYHDDDMGVYPGDKELDQY</sequence>
<feature type="transmembrane region" description="Helical" evidence="2">
    <location>
        <begin position="285"/>
        <end position="304"/>
    </location>
</feature>
<dbReference type="OMA" id="VWICHAV"/>
<dbReference type="InterPro" id="IPR040283">
    <property type="entry name" value="DDB_G0292058-like"/>
</dbReference>
<keyword evidence="3" id="KW-0732">Signal</keyword>
<dbReference type="RefSeq" id="XP_013754089.1">
    <property type="nucleotide sequence ID" value="XM_013898635.1"/>
</dbReference>
<feature type="transmembrane region" description="Helical" evidence="2">
    <location>
        <begin position="102"/>
        <end position="127"/>
    </location>
</feature>
<gene>
    <name evidence="4" type="ORF">AMSG_09745</name>
</gene>
<keyword evidence="2" id="KW-1133">Transmembrane helix</keyword>
<keyword evidence="2" id="KW-0472">Membrane</keyword>
<proteinExistence type="predicted"/>
<protein>
    <recommendedName>
        <fullName evidence="6">Transmembrane protein</fullName>
    </recommendedName>
</protein>
<dbReference type="AlphaFoldDB" id="A0A0L0DPA3"/>
<keyword evidence="5" id="KW-1185">Reference proteome</keyword>
<evidence type="ECO:0000256" key="3">
    <source>
        <dbReference type="SAM" id="SignalP"/>
    </source>
</evidence>